<feature type="binding site" evidence="1">
    <location>
        <position position="61"/>
    </location>
    <ligand>
        <name>Zn(2+)</name>
        <dbReference type="ChEBI" id="CHEBI:29105"/>
        <label>1</label>
    </ligand>
</feature>
<dbReference type="SUPFAM" id="SSF51556">
    <property type="entry name" value="Metallo-dependent hydrolases"/>
    <property type="match status" value="1"/>
</dbReference>
<dbReference type="GO" id="GO:0046872">
    <property type="term" value="F:metal ion binding"/>
    <property type="evidence" value="ECO:0007669"/>
    <property type="project" value="UniProtKB-KW"/>
</dbReference>
<evidence type="ECO:0000256" key="2">
    <source>
        <dbReference type="PIRSR" id="PIRSR039004-2"/>
    </source>
</evidence>
<keyword evidence="1" id="KW-0862">Zinc</keyword>
<accession>A0A921KFT3</accession>
<reference evidence="6" key="2">
    <citation type="submission" date="2021-09" db="EMBL/GenBank/DDBJ databases">
        <authorList>
            <person name="Gilroy R."/>
        </authorList>
    </citation>
    <scope>NUCLEOTIDE SEQUENCE</scope>
    <source>
        <strain evidence="6">CHK171-7178</strain>
    </source>
</reference>
<dbReference type="Pfam" id="PF07969">
    <property type="entry name" value="Amidohydro_3"/>
    <property type="match status" value="1"/>
</dbReference>
<feature type="modified residue" description="N6-carboxylysine" evidence="2">
    <location>
        <position position="157"/>
    </location>
</feature>
<dbReference type="AlphaFoldDB" id="A0A921KFT3"/>
<feature type="binding site" evidence="1">
    <location>
        <position position="213"/>
    </location>
    <ligand>
        <name>Zn(2+)</name>
        <dbReference type="ChEBI" id="CHEBI:29105"/>
        <label>2</label>
    </ligand>
</feature>
<feature type="binding site" evidence="1">
    <location>
        <position position="63"/>
    </location>
    <ligand>
        <name>Zn(2+)</name>
        <dbReference type="ChEBI" id="CHEBI:29105"/>
        <label>1</label>
    </ligand>
</feature>
<name>A0A921KFT3_SPOPS</name>
<dbReference type="Gene3D" id="3.20.20.140">
    <property type="entry name" value="Metal-dependent hydrolases"/>
    <property type="match status" value="1"/>
</dbReference>
<gene>
    <name evidence="6" type="ORF">K8V56_17535</name>
</gene>
<evidence type="ECO:0000313" key="6">
    <source>
        <dbReference type="EMBL" id="HJF33569.1"/>
    </source>
</evidence>
<reference evidence="6" key="1">
    <citation type="journal article" date="2021" name="PeerJ">
        <title>Extensive microbial diversity within the chicken gut microbiome revealed by metagenomics and culture.</title>
        <authorList>
            <person name="Gilroy R."/>
            <person name="Ravi A."/>
            <person name="Getino M."/>
            <person name="Pursley I."/>
            <person name="Horton D.L."/>
            <person name="Alikhan N.F."/>
            <person name="Baker D."/>
            <person name="Gharbi K."/>
            <person name="Hall N."/>
            <person name="Watson M."/>
            <person name="Adriaenssens E.M."/>
            <person name="Foster-Nyarko E."/>
            <person name="Jarju S."/>
            <person name="Secka A."/>
            <person name="Antonio M."/>
            <person name="Oren A."/>
            <person name="Chaudhuri R.R."/>
            <person name="La Ragione R."/>
            <person name="Hildebrand F."/>
            <person name="Pallen M.J."/>
        </authorList>
    </citation>
    <scope>NUCLEOTIDE SEQUENCE</scope>
    <source>
        <strain evidence="6">CHK171-7178</strain>
    </source>
</reference>
<dbReference type="GO" id="GO:0019213">
    <property type="term" value="F:deacetylase activity"/>
    <property type="evidence" value="ECO:0007669"/>
    <property type="project" value="InterPro"/>
</dbReference>
<feature type="binding site" evidence="1">
    <location>
        <position position="190"/>
    </location>
    <ligand>
        <name>Zn(2+)</name>
        <dbReference type="ChEBI" id="CHEBI:29105"/>
        <label>2</label>
    </ligand>
</feature>
<feature type="site" description="Transition state stabilizer" evidence="3">
    <location>
        <position position="159"/>
    </location>
</feature>
<evidence type="ECO:0000313" key="7">
    <source>
        <dbReference type="Proteomes" id="UP000698173"/>
    </source>
</evidence>
<feature type="binding site" evidence="1">
    <location>
        <position position="273"/>
    </location>
    <ligand>
        <name>Zn(2+)</name>
        <dbReference type="ChEBI" id="CHEBI:29105"/>
        <label>1</label>
    </ligand>
</feature>
<evidence type="ECO:0000259" key="4">
    <source>
        <dbReference type="Pfam" id="PF01979"/>
    </source>
</evidence>
<dbReference type="PANTHER" id="PTHR42717">
    <property type="entry name" value="DIHYDROOROTASE-RELATED"/>
    <property type="match status" value="1"/>
</dbReference>
<dbReference type="GO" id="GO:0016810">
    <property type="term" value="F:hydrolase activity, acting on carbon-nitrogen (but not peptide) bonds"/>
    <property type="evidence" value="ECO:0007669"/>
    <property type="project" value="InterPro"/>
</dbReference>
<dbReference type="Pfam" id="PF01979">
    <property type="entry name" value="Amidohydro_1"/>
    <property type="match status" value="1"/>
</dbReference>
<dbReference type="SUPFAM" id="SSF51338">
    <property type="entry name" value="Composite domain of metallo-dependent hydrolases"/>
    <property type="match status" value="1"/>
</dbReference>
<keyword evidence="1" id="KW-0479">Metal-binding</keyword>
<dbReference type="InterPro" id="IPR013108">
    <property type="entry name" value="Amidohydro_3"/>
</dbReference>
<dbReference type="PIRSF" id="PIRSF039004">
    <property type="entry name" value="ADE_EF_0837"/>
    <property type="match status" value="1"/>
</dbReference>
<dbReference type="InterPro" id="IPR011059">
    <property type="entry name" value="Metal-dep_hydrolase_composite"/>
</dbReference>
<protein>
    <submittedName>
        <fullName evidence="6">Amidohydrolase/deacetylase family metallohydrolase</fullName>
    </submittedName>
</protein>
<feature type="binding site" description="via carbamate group" evidence="1">
    <location>
        <position position="157"/>
    </location>
    <ligand>
        <name>Zn(2+)</name>
        <dbReference type="ChEBI" id="CHEBI:29105"/>
        <label>1</label>
    </ligand>
</feature>
<feature type="binding site" description="via carbamate group" evidence="1">
    <location>
        <position position="157"/>
    </location>
    <ligand>
        <name>Zn(2+)</name>
        <dbReference type="ChEBI" id="CHEBI:29105"/>
        <label>2</label>
    </ligand>
</feature>
<dbReference type="Proteomes" id="UP000698173">
    <property type="component" value="Unassembled WGS sequence"/>
</dbReference>
<evidence type="ECO:0000259" key="5">
    <source>
        <dbReference type="Pfam" id="PF07969"/>
    </source>
</evidence>
<dbReference type="InterPro" id="IPR006680">
    <property type="entry name" value="Amidohydro-rel"/>
</dbReference>
<dbReference type="InterPro" id="IPR020043">
    <property type="entry name" value="Deacetylase_Atu3266-like"/>
</dbReference>
<dbReference type="Gene3D" id="2.30.40.10">
    <property type="entry name" value="Urease, subunit C, domain 1"/>
    <property type="match status" value="1"/>
</dbReference>
<proteinExistence type="predicted"/>
<dbReference type="InterPro" id="IPR032466">
    <property type="entry name" value="Metal_Hydrolase"/>
</dbReference>
<evidence type="ECO:0000256" key="1">
    <source>
        <dbReference type="PIRSR" id="PIRSR039004-1"/>
    </source>
</evidence>
<dbReference type="NCBIfam" id="NF006689">
    <property type="entry name" value="PRK09237.1"/>
    <property type="match status" value="1"/>
</dbReference>
<sequence length="387" mass="42528">MIDEIIIKNGYVIDPEQDTIEIKEIAVRNGVLVAPQENRSQNVKYIDAEGCYVSPGFIDMHVHIFTGNTELGIDADLVGIEQGVTTVADAGSAGYSDYAAFKEKVVEPSQTEVLAFLNISRKGLTSGLSELANPEDLMSLEEAEEIFNKEPSIVGLKARMSGSVVKNSGIKPLKHARIVADRLNVPIMVHIGNPPPNLQEIFPLLRKGDIVTHAFHGKKHGIMDASGELIPEALDALKRGVLFDIGHGTSSFSYETLLKFRERYDNPFTTSTDIYIKNYENPVCSLMHTMTKLLELGVPLIEVVKSVTLGAANALGTRDIGTLALGTTADITIFKKMEQRTILIDSEGAELEVNQILKPYMVLRNGKVVYNDESTEFKGARANRQKR</sequence>
<organism evidence="6 7">
    <name type="scientific">Sporosarcina psychrophila</name>
    <name type="common">Bacillus psychrophilus</name>
    <dbReference type="NCBI Taxonomy" id="1476"/>
    <lineage>
        <taxon>Bacteria</taxon>
        <taxon>Bacillati</taxon>
        <taxon>Bacillota</taxon>
        <taxon>Bacilli</taxon>
        <taxon>Bacillales</taxon>
        <taxon>Caryophanaceae</taxon>
        <taxon>Sporosarcina</taxon>
    </lineage>
</organism>
<evidence type="ECO:0000256" key="3">
    <source>
        <dbReference type="PIRSR" id="PIRSR039004-3"/>
    </source>
</evidence>
<feature type="domain" description="Amidohydrolase-related" evidence="4">
    <location>
        <begin position="269"/>
        <end position="369"/>
    </location>
</feature>
<feature type="domain" description="Amidohydrolase 3" evidence="5">
    <location>
        <begin position="45"/>
        <end position="90"/>
    </location>
</feature>
<comment type="caution">
    <text evidence="6">The sequence shown here is derived from an EMBL/GenBank/DDBJ whole genome shotgun (WGS) entry which is preliminary data.</text>
</comment>
<dbReference type="PANTHER" id="PTHR42717:SF1">
    <property type="entry name" value="IMIDAZOLONEPROPIONASE AND RELATED AMIDOHYDROLASES"/>
    <property type="match status" value="1"/>
</dbReference>
<dbReference type="EMBL" id="DYWT01000268">
    <property type="protein sequence ID" value="HJF33569.1"/>
    <property type="molecule type" value="Genomic_DNA"/>
</dbReference>